<proteinExistence type="predicted"/>
<reference evidence="2" key="1">
    <citation type="journal article" date="2022" name="Mol. Ecol. Resour.">
        <title>The genomes of chicory, endive, great burdock and yacon provide insights into Asteraceae palaeo-polyploidization history and plant inulin production.</title>
        <authorList>
            <person name="Fan W."/>
            <person name="Wang S."/>
            <person name="Wang H."/>
            <person name="Wang A."/>
            <person name="Jiang F."/>
            <person name="Liu H."/>
            <person name="Zhao H."/>
            <person name="Xu D."/>
            <person name="Zhang Y."/>
        </authorList>
    </citation>
    <scope>NUCLEOTIDE SEQUENCE [LARGE SCALE GENOMIC DNA]</scope>
    <source>
        <strain evidence="2">cv. Yunnan</strain>
    </source>
</reference>
<name>A0ACB9HGL9_9ASTR</name>
<organism evidence="1 2">
    <name type="scientific">Smallanthus sonchifolius</name>
    <dbReference type="NCBI Taxonomy" id="185202"/>
    <lineage>
        <taxon>Eukaryota</taxon>
        <taxon>Viridiplantae</taxon>
        <taxon>Streptophyta</taxon>
        <taxon>Embryophyta</taxon>
        <taxon>Tracheophyta</taxon>
        <taxon>Spermatophyta</taxon>
        <taxon>Magnoliopsida</taxon>
        <taxon>eudicotyledons</taxon>
        <taxon>Gunneridae</taxon>
        <taxon>Pentapetalae</taxon>
        <taxon>asterids</taxon>
        <taxon>campanulids</taxon>
        <taxon>Asterales</taxon>
        <taxon>Asteraceae</taxon>
        <taxon>Asteroideae</taxon>
        <taxon>Heliantheae alliance</taxon>
        <taxon>Millerieae</taxon>
        <taxon>Smallanthus</taxon>
    </lineage>
</organism>
<keyword evidence="2" id="KW-1185">Reference proteome</keyword>
<evidence type="ECO:0000313" key="1">
    <source>
        <dbReference type="EMBL" id="KAI3794446.1"/>
    </source>
</evidence>
<dbReference type="EMBL" id="CM042029">
    <property type="protein sequence ID" value="KAI3794446.1"/>
    <property type="molecule type" value="Genomic_DNA"/>
</dbReference>
<comment type="caution">
    <text evidence="1">The sequence shown here is derived from an EMBL/GenBank/DDBJ whole genome shotgun (WGS) entry which is preliminary data.</text>
</comment>
<protein>
    <submittedName>
        <fullName evidence="1">Uncharacterized protein</fullName>
    </submittedName>
</protein>
<evidence type="ECO:0000313" key="2">
    <source>
        <dbReference type="Proteomes" id="UP001056120"/>
    </source>
</evidence>
<accession>A0ACB9HGL9</accession>
<reference evidence="1 2" key="2">
    <citation type="journal article" date="2022" name="Mol. Ecol. Resour.">
        <title>The genomes of chicory, endive, great burdock and yacon provide insights into Asteraceae paleo-polyploidization history and plant inulin production.</title>
        <authorList>
            <person name="Fan W."/>
            <person name="Wang S."/>
            <person name="Wang H."/>
            <person name="Wang A."/>
            <person name="Jiang F."/>
            <person name="Liu H."/>
            <person name="Zhao H."/>
            <person name="Xu D."/>
            <person name="Zhang Y."/>
        </authorList>
    </citation>
    <scope>NUCLEOTIDE SEQUENCE [LARGE SCALE GENOMIC DNA]</scope>
    <source>
        <strain evidence="2">cv. Yunnan</strain>
        <tissue evidence="1">Leaves</tissue>
    </source>
</reference>
<gene>
    <name evidence="1" type="ORF">L1987_37078</name>
</gene>
<sequence>MCVLKKMFEGKTKDIDVYNYKTEEELENGHLDRYFRHLIDPLTNKGKEVMEETITEMYNREVDRLMKGKDVTRDNEGIRIEPGASHSRSDSFHPHTEVCVTEGMGSESEAKGIGVKEVEGW</sequence>
<dbReference type="Proteomes" id="UP001056120">
    <property type="component" value="Linkage Group LG12"/>
</dbReference>